<feature type="domain" description="Glycosyltransferase 2-like" evidence="1">
    <location>
        <begin position="6"/>
        <end position="110"/>
    </location>
</feature>
<dbReference type="Pfam" id="PF00535">
    <property type="entry name" value="Glycos_transf_2"/>
    <property type="match status" value="1"/>
</dbReference>
<reference evidence="2 3" key="1">
    <citation type="journal article" date="2020" name="ISME J.">
        <title>Comparative genomics reveals insights into cyanobacterial evolution and habitat adaptation.</title>
        <authorList>
            <person name="Chen M.Y."/>
            <person name="Teng W.K."/>
            <person name="Zhao L."/>
            <person name="Hu C.X."/>
            <person name="Zhou Y.K."/>
            <person name="Han B.P."/>
            <person name="Song L.R."/>
            <person name="Shu W.S."/>
        </authorList>
    </citation>
    <scope>NUCLEOTIDE SEQUENCE [LARGE SCALE GENOMIC DNA]</scope>
    <source>
        <strain evidence="2 3">FACHB-248</strain>
    </source>
</reference>
<dbReference type="RefSeq" id="WP_029633747.1">
    <property type="nucleotide sequence ID" value="NZ_JACJTA010000050.1"/>
</dbReference>
<protein>
    <submittedName>
        <fullName evidence="2">Glycosyltransferase</fullName>
    </submittedName>
</protein>
<gene>
    <name evidence="2" type="ORF">H6G81_20695</name>
</gene>
<name>A0ABR8GVV9_9CYAN</name>
<dbReference type="PANTHER" id="PTHR43685:SF2">
    <property type="entry name" value="GLYCOSYLTRANSFERASE 2-LIKE DOMAIN-CONTAINING PROTEIN"/>
    <property type="match status" value="1"/>
</dbReference>
<dbReference type="EMBL" id="JACJTA010000050">
    <property type="protein sequence ID" value="MBD2606883.1"/>
    <property type="molecule type" value="Genomic_DNA"/>
</dbReference>
<dbReference type="PANTHER" id="PTHR43685">
    <property type="entry name" value="GLYCOSYLTRANSFERASE"/>
    <property type="match status" value="1"/>
</dbReference>
<dbReference type="InterPro" id="IPR001173">
    <property type="entry name" value="Glyco_trans_2-like"/>
</dbReference>
<sequence>MKTTISIIICTHNPRRDYLERVLQALKKQTLPTDLWELLLIDNASAQPLSDEIDLTWHPKSRHIREEQLGLTPARLRGIKEAVAETLVFVDDDNVLDPDYLAAALKISKDFSIIGAWGGQVIAELEAEPPEWIKPDLKNFLQSLACREFYQDKWSNLIHEYQTTPCGAGLCVRKDVAQKYLELVCNDPRRVDLDRKGKQLISCGDFDLAYTACDMGFGTGEFTSLKLTHLIPSSRLEEDYLVRLTEGIHYSKIILEYLRGKLPPQLNMKSSKIYLLYLRLRYGARRCRFYAAMQKGIRQALQEIANWQNQASA</sequence>
<evidence type="ECO:0000313" key="2">
    <source>
        <dbReference type="EMBL" id="MBD2606883.1"/>
    </source>
</evidence>
<proteinExistence type="predicted"/>
<evidence type="ECO:0000259" key="1">
    <source>
        <dbReference type="Pfam" id="PF00535"/>
    </source>
</evidence>
<dbReference type="InterPro" id="IPR050834">
    <property type="entry name" value="Glycosyltransf_2"/>
</dbReference>
<accession>A0ABR8GVV9</accession>
<dbReference type="InterPro" id="IPR029044">
    <property type="entry name" value="Nucleotide-diphossugar_trans"/>
</dbReference>
<dbReference type="Proteomes" id="UP000660380">
    <property type="component" value="Unassembled WGS sequence"/>
</dbReference>
<evidence type="ECO:0000313" key="3">
    <source>
        <dbReference type="Proteomes" id="UP000660380"/>
    </source>
</evidence>
<keyword evidence="3" id="KW-1185">Reference proteome</keyword>
<organism evidence="2 3">
    <name type="scientific">Scytonema hofmannii FACHB-248</name>
    <dbReference type="NCBI Taxonomy" id="1842502"/>
    <lineage>
        <taxon>Bacteria</taxon>
        <taxon>Bacillati</taxon>
        <taxon>Cyanobacteriota</taxon>
        <taxon>Cyanophyceae</taxon>
        <taxon>Nostocales</taxon>
        <taxon>Scytonemataceae</taxon>
        <taxon>Scytonema</taxon>
    </lineage>
</organism>
<comment type="caution">
    <text evidence="2">The sequence shown here is derived from an EMBL/GenBank/DDBJ whole genome shotgun (WGS) entry which is preliminary data.</text>
</comment>
<dbReference type="SUPFAM" id="SSF53448">
    <property type="entry name" value="Nucleotide-diphospho-sugar transferases"/>
    <property type="match status" value="1"/>
</dbReference>
<dbReference type="Gene3D" id="3.90.550.10">
    <property type="entry name" value="Spore Coat Polysaccharide Biosynthesis Protein SpsA, Chain A"/>
    <property type="match status" value="1"/>
</dbReference>
<dbReference type="CDD" id="cd00761">
    <property type="entry name" value="Glyco_tranf_GTA_type"/>
    <property type="match status" value="1"/>
</dbReference>